<dbReference type="SUPFAM" id="SSF52540">
    <property type="entry name" value="P-loop containing nucleoside triphosphate hydrolases"/>
    <property type="match status" value="1"/>
</dbReference>
<name>A0AAP2MMQ6_9BURK</name>
<gene>
    <name evidence="2" type="ORF">KTE52_09630</name>
</gene>
<evidence type="ECO:0000313" key="3">
    <source>
        <dbReference type="Proteomes" id="UP001196915"/>
    </source>
</evidence>
<dbReference type="EMBL" id="JAHPMX010000004">
    <property type="protein sequence ID" value="MBU9356595.1"/>
    <property type="molecule type" value="Genomic_DNA"/>
</dbReference>
<evidence type="ECO:0000256" key="1">
    <source>
        <dbReference type="SAM" id="Coils"/>
    </source>
</evidence>
<dbReference type="AlphaFoldDB" id="A0AAP2MMQ6"/>
<evidence type="ECO:0000313" key="2">
    <source>
        <dbReference type="EMBL" id="MBU9356595.1"/>
    </source>
</evidence>
<sequence>MHRFRFKNIWLLSHQERKARHVEFHPSKNLLVGRNHTGKTTLIRSLFETLGAKPQGKLEQWDQNAVSLLEFSVDDKRYFALHQDGRRALFDATFNLLISTAKFGEWSMRFCEITHFNLVFSDKKQAEVVPADPACFFAPFYVNQDGSWQAEWNTFDGMKRFSAPFKPILEYFTGVCPPEYYAASAEKSQHTKTLEEHRREYKLLERTMERFGRSVPLTGPKVNADNFAAEIEQLTKEVNELNSRQEQLRRKIVREQELVASLDHQIHLAEGALAAYDSDAKYLLKEGADSLICPTCHAEHDKPFLDLLEFAEDARVLRELAARLREDAAEVRAQTHKAFSELQSLNENYLRISRLLDSRKGELKFKDVVGSLGAESAFAAFEEERKQIQAGIDAVVLAIEALDSKMKELRSRKRTKEILADFRDHYAASRIALQLHAVPTNSMQLASRPSLSGSGGPRSILAYYAAIWRTVQGTSGTYDVPVVIDSPNQQAQDDLNLPAVLSFIAEDLPSGMQLIVGLETPTNFSFDREVTLTEKYGMLIERDWEATFALVEPLLTKMYDATLARSQR</sequence>
<dbReference type="RefSeq" id="WP_176034522.1">
    <property type="nucleotide sequence ID" value="NZ_CADFGT010000002.1"/>
</dbReference>
<organism evidence="2 3">
    <name type="scientific">Burkholderia multivorans</name>
    <dbReference type="NCBI Taxonomy" id="87883"/>
    <lineage>
        <taxon>Bacteria</taxon>
        <taxon>Pseudomonadati</taxon>
        <taxon>Pseudomonadota</taxon>
        <taxon>Betaproteobacteria</taxon>
        <taxon>Burkholderiales</taxon>
        <taxon>Burkholderiaceae</taxon>
        <taxon>Burkholderia</taxon>
        <taxon>Burkholderia cepacia complex</taxon>
    </lineage>
</organism>
<protein>
    <submittedName>
        <fullName evidence="2">Uncharacterized protein</fullName>
    </submittedName>
</protein>
<dbReference type="Proteomes" id="UP001196915">
    <property type="component" value="Unassembled WGS sequence"/>
</dbReference>
<proteinExistence type="predicted"/>
<feature type="coiled-coil region" evidence="1">
    <location>
        <begin position="187"/>
        <end position="265"/>
    </location>
</feature>
<accession>A0AAP2MMQ6</accession>
<reference evidence="2" key="1">
    <citation type="submission" date="2021-06" db="EMBL/GenBank/DDBJ databases">
        <title>A collection of bacterial strains from the Burkholderia cepacia Research Laboratory and Repository.</title>
        <authorList>
            <person name="Lipuma J."/>
            <person name="Spilker T."/>
        </authorList>
    </citation>
    <scope>NUCLEOTIDE SEQUENCE</scope>
    <source>
        <strain evidence="2">AU37435</strain>
    </source>
</reference>
<dbReference type="Gene3D" id="3.40.50.300">
    <property type="entry name" value="P-loop containing nucleotide triphosphate hydrolases"/>
    <property type="match status" value="1"/>
</dbReference>
<feature type="coiled-coil region" evidence="1">
    <location>
        <begin position="392"/>
        <end position="419"/>
    </location>
</feature>
<keyword evidence="1" id="KW-0175">Coiled coil</keyword>
<comment type="caution">
    <text evidence="2">The sequence shown here is derived from an EMBL/GenBank/DDBJ whole genome shotgun (WGS) entry which is preliminary data.</text>
</comment>
<dbReference type="InterPro" id="IPR027417">
    <property type="entry name" value="P-loop_NTPase"/>
</dbReference>